<dbReference type="PROSITE" id="PS00678">
    <property type="entry name" value="WD_REPEATS_1"/>
    <property type="match status" value="2"/>
</dbReference>
<evidence type="ECO:0000313" key="5">
    <source>
        <dbReference type="EMBL" id="KAJ8943876.1"/>
    </source>
</evidence>
<dbReference type="Gene3D" id="2.130.10.10">
    <property type="entry name" value="YVTN repeat-like/Quinoprotein amine dehydrogenase"/>
    <property type="match status" value="3"/>
</dbReference>
<evidence type="ECO:0000256" key="2">
    <source>
        <dbReference type="ARBA" id="ARBA00022737"/>
    </source>
</evidence>
<evidence type="ECO:0000313" key="6">
    <source>
        <dbReference type="Proteomes" id="UP001162162"/>
    </source>
</evidence>
<feature type="repeat" description="WD" evidence="4">
    <location>
        <begin position="272"/>
        <end position="304"/>
    </location>
</feature>
<comment type="caution">
    <text evidence="5">The sequence shown here is derived from an EMBL/GenBank/DDBJ whole genome shotgun (WGS) entry which is preliminary data.</text>
</comment>
<keyword evidence="2" id="KW-0677">Repeat</keyword>
<dbReference type="PRINTS" id="PR00320">
    <property type="entry name" value="GPROTEINBRPT"/>
</dbReference>
<organism evidence="5 6">
    <name type="scientific">Aromia moschata</name>
    <dbReference type="NCBI Taxonomy" id="1265417"/>
    <lineage>
        <taxon>Eukaryota</taxon>
        <taxon>Metazoa</taxon>
        <taxon>Ecdysozoa</taxon>
        <taxon>Arthropoda</taxon>
        <taxon>Hexapoda</taxon>
        <taxon>Insecta</taxon>
        <taxon>Pterygota</taxon>
        <taxon>Neoptera</taxon>
        <taxon>Endopterygota</taxon>
        <taxon>Coleoptera</taxon>
        <taxon>Polyphaga</taxon>
        <taxon>Cucujiformia</taxon>
        <taxon>Chrysomeloidea</taxon>
        <taxon>Cerambycidae</taxon>
        <taxon>Cerambycinae</taxon>
        <taxon>Callichromatini</taxon>
        <taxon>Aromia</taxon>
    </lineage>
</organism>
<reference evidence="5" key="1">
    <citation type="journal article" date="2023" name="Insect Mol. Biol.">
        <title>Genome sequencing provides insights into the evolution of gene families encoding plant cell wall-degrading enzymes in longhorned beetles.</title>
        <authorList>
            <person name="Shin N.R."/>
            <person name="Okamura Y."/>
            <person name="Kirsch R."/>
            <person name="Pauchet Y."/>
        </authorList>
    </citation>
    <scope>NUCLEOTIDE SEQUENCE</scope>
    <source>
        <strain evidence="5">AMC_N1</strain>
    </source>
</reference>
<dbReference type="EMBL" id="JAPWTK010000274">
    <property type="protein sequence ID" value="KAJ8943876.1"/>
    <property type="molecule type" value="Genomic_DNA"/>
</dbReference>
<dbReference type="InterPro" id="IPR001680">
    <property type="entry name" value="WD40_rpt"/>
</dbReference>
<evidence type="ECO:0000256" key="3">
    <source>
        <dbReference type="ARBA" id="ARBA00037984"/>
    </source>
</evidence>
<dbReference type="PROSITE" id="PS50082">
    <property type="entry name" value="WD_REPEATS_2"/>
    <property type="match status" value="6"/>
</dbReference>
<dbReference type="SUPFAM" id="SSF50978">
    <property type="entry name" value="WD40 repeat-like"/>
    <property type="match status" value="1"/>
</dbReference>
<dbReference type="InterPro" id="IPR020472">
    <property type="entry name" value="WD40_PAC1"/>
</dbReference>
<dbReference type="Proteomes" id="UP001162162">
    <property type="component" value="Unassembled WGS sequence"/>
</dbReference>
<comment type="similarity">
    <text evidence="3">Belongs to the WD repeat POC1 family.</text>
</comment>
<keyword evidence="1 4" id="KW-0853">WD repeat</keyword>
<dbReference type="InterPro" id="IPR015943">
    <property type="entry name" value="WD40/YVTN_repeat-like_dom_sf"/>
</dbReference>
<dbReference type="InterPro" id="IPR036322">
    <property type="entry name" value="WD40_repeat_dom_sf"/>
</dbReference>
<feature type="repeat" description="WD" evidence="4">
    <location>
        <begin position="105"/>
        <end position="146"/>
    </location>
</feature>
<dbReference type="PANTHER" id="PTHR44019:SF8">
    <property type="entry name" value="POC1 CENTRIOLAR PROTEIN HOMOLOG"/>
    <property type="match status" value="1"/>
</dbReference>
<evidence type="ECO:0000256" key="1">
    <source>
        <dbReference type="ARBA" id="ARBA00022574"/>
    </source>
</evidence>
<dbReference type="AlphaFoldDB" id="A0AAV8Y124"/>
<name>A0AAV8Y124_9CUCU</name>
<dbReference type="InterPro" id="IPR050505">
    <property type="entry name" value="WDR55/POC1"/>
</dbReference>
<gene>
    <name evidence="5" type="ORF">NQ318_019358</name>
</gene>
<sequence length="311" mass="34601">MSECSLPGTTTNADPCLNKNLMAHKKPVTEISFNPDNKQFASSSEDHSIMVWNVNQNVRSYNCVGHTDIVTSVEYSSDGKLLASASKDQTVRFWVPSIRGGSTNFKAHTSSVNCVCFSPDNTKMITGSNDKSIKMWDVSRRHFLTSLLGHNHWVRCVRYSPEGDMILSCSDDRTVRVWDTNTGQCLHVFTSVNGSPNYLAIHRNNNSIAVAMNTGSVRVYDIRNKKLQQHYALHDNSTCVSWHPQANYLLTAGKDGKLRIVDVMEGRPLYTLTGHKGAVNTCKFSVNGDFFASGGADQSVSFWKTNFIDDD</sequence>
<dbReference type="SMART" id="SM00320">
    <property type="entry name" value="WD40"/>
    <property type="match status" value="7"/>
</dbReference>
<dbReference type="GO" id="GO:0060271">
    <property type="term" value="P:cilium assembly"/>
    <property type="evidence" value="ECO:0007669"/>
    <property type="project" value="TreeGrafter"/>
</dbReference>
<accession>A0AAV8Y124</accession>
<dbReference type="GO" id="GO:0005814">
    <property type="term" value="C:centriole"/>
    <property type="evidence" value="ECO:0007669"/>
    <property type="project" value="TreeGrafter"/>
</dbReference>
<dbReference type="GO" id="GO:0036064">
    <property type="term" value="C:ciliary basal body"/>
    <property type="evidence" value="ECO:0007669"/>
    <property type="project" value="TreeGrafter"/>
</dbReference>
<dbReference type="CDD" id="cd00200">
    <property type="entry name" value="WD40"/>
    <property type="match status" value="1"/>
</dbReference>
<proteinExistence type="inferred from homology"/>
<dbReference type="PANTHER" id="PTHR44019">
    <property type="entry name" value="WD REPEAT-CONTAINING PROTEIN 55"/>
    <property type="match status" value="1"/>
</dbReference>
<evidence type="ECO:0000256" key="4">
    <source>
        <dbReference type="PROSITE-ProRule" id="PRU00221"/>
    </source>
</evidence>
<dbReference type="PROSITE" id="PS50294">
    <property type="entry name" value="WD_REPEATS_REGION"/>
    <property type="match status" value="5"/>
</dbReference>
<dbReference type="Pfam" id="PF00400">
    <property type="entry name" value="WD40"/>
    <property type="match status" value="6"/>
</dbReference>
<keyword evidence="6" id="KW-1185">Reference proteome</keyword>
<protein>
    <submittedName>
        <fullName evidence="5">Uncharacterized protein</fullName>
    </submittedName>
</protein>
<feature type="repeat" description="WD" evidence="4">
    <location>
        <begin position="238"/>
        <end position="271"/>
    </location>
</feature>
<feature type="repeat" description="WD" evidence="4">
    <location>
        <begin position="63"/>
        <end position="94"/>
    </location>
</feature>
<dbReference type="InterPro" id="IPR019775">
    <property type="entry name" value="WD40_repeat_CS"/>
</dbReference>
<feature type="repeat" description="WD" evidence="4">
    <location>
        <begin position="21"/>
        <end position="62"/>
    </location>
</feature>
<feature type="repeat" description="WD" evidence="4">
    <location>
        <begin position="147"/>
        <end position="188"/>
    </location>
</feature>